<dbReference type="InterPro" id="IPR036116">
    <property type="entry name" value="FN3_sf"/>
</dbReference>
<dbReference type="InterPro" id="IPR028994">
    <property type="entry name" value="Integrin_alpha_N"/>
</dbReference>
<dbReference type="PROSITE" id="PS51470">
    <property type="entry name" value="FG_GAP"/>
    <property type="match status" value="1"/>
</dbReference>
<dbReference type="SMART" id="SM00191">
    <property type="entry name" value="Int_alpha"/>
    <property type="match status" value="6"/>
</dbReference>
<dbReference type="EMBL" id="JABDJR010000707">
    <property type="protein sequence ID" value="NNF08606.1"/>
    <property type="molecule type" value="Genomic_DNA"/>
</dbReference>
<dbReference type="GO" id="GO:0008305">
    <property type="term" value="C:integrin complex"/>
    <property type="evidence" value="ECO:0007669"/>
    <property type="project" value="InterPro"/>
</dbReference>
<dbReference type="PANTHER" id="PTHR23221:SF7">
    <property type="entry name" value="PHOSPHATIDYLINOSITOL-GLYCAN-SPECIFIC PHOSPHOLIPASE D"/>
    <property type="match status" value="1"/>
</dbReference>
<feature type="domain" description="Fibronectin type-III" evidence="5">
    <location>
        <begin position="559"/>
        <end position="655"/>
    </location>
</feature>
<dbReference type="Pfam" id="PF00041">
    <property type="entry name" value="fn3"/>
    <property type="match status" value="1"/>
</dbReference>
<dbReference type="Pfam" id="PF13860">
    <property type="entry name" value="FlgD_ig"/>
    <property type="match status" value="1"/>
</dbReference>
<dbReference type="Proteomes" id="UP000547674">
    <property type="component" value="Unassembled WGS sequence"/>
</dbReference>
<dbReference type="InterPro" id="IPR000413">
    <property type="entry name" value="Integrin_alpha"/>
</dbReference>
<dbReference type="GO" id="GO:0007155">
    <property type="term" value="P:cell adhesion"/>
    <property type="evidence" value="ECO:0007669"/>
    <property type="project" value="InterPro"/>
</dbReference>
<gene>
    <name evidence="6" type="ORF">HKN21_17725</name>
</gene>
<keyword evidence="2" id="KW-0677">Repeat</keyword>
<dbReference type="InterPro" id="IPR003961">
    <property type="entry name" value="FN3_dom"/>
</dbReference>
<dbReference type="InterPro" id="IPR026444">
    <property type="entry name" value="Secre_tail"/>
</dbReference>
<keyword evidence="4" id="KW-0325">Glycoprotein</keyword>
<keyword evidence="3" id="KW-0378">Hydrolase</keyword>
<dbReference type="PANTHER" id="PTHR23221">
    <property type="entry name" value="GLYCOSYLPHOSPHATIDYLINOSITOL PHOSPHOLIPASE D"/>
    <property type="match status" value="1"/>
</dbReference>
<dbReference type="PRINTS" id="PR01185">
    <property type="entry name" value="INTEGRINA"/>
</dbReference>
<dbReference type="CDD" id="cd00063">
    <property type="entry name" value="FN3"/>
    <property type="match status" value="2"/>
</dbReference>
<dbReference type="InterPro" id="IPR013783">
    <property type="entry name" value="Ig-like_fold"/>
</dbReference>
<dbReference type="PROSITE" id="PS50853">
    <property type="entry name" value="FN3"/>
    <property type="match status" value="1"/>
</dbReference>
<dbReference type="InterPro" id="IPR013519">
    <property type="entry name" value="Int_alpha_beta-p"/>
</dbReference>
<dbReference type="Gene3D" id="2.60.40.10">
    <property type="entry name" value="Immunoglobulins"/>
    <property type="match status" value="2"/>
</dbReference>
<evidence type="ECO:0000313" key="7">
    <source>
        <dbReference type="Proteomes" id="UP000547674"/>
    </source>
</evidence>
<evidence type="ECO:0000256" key="1">
    <source>
        <dbReference type="ARBA" id="ARBA00022729"/>
    </source>
</evidence>
<dbReference type="NCBIfam" id="TIGR04183">
    <property type="entry name" value="Por_Secre_tail"/>
    <property type="match status" value="1"/>
</dbReference>
<comment type="caution">
    <text evidence="6">The sequence shown here is derived from an EMBL/GenBank/DDBJ whole genome shotgun (WGS) entry which is preliminary data.</text>
</comment>
<dbReference type="GO" id="GO:0016787">
    <property type="term" value="F:hydrolase activity"/>
    <property type="evidence" value="ECO:0007669"/>
    <property type="project" value="UniProtKB-KW"/>
</dbReference>
<dbReference type="Pfam" id="PF01839">
    <property type="entry name" value="FG-GAP"/>
    <property type="match status" value="4"/>
</dbReference>
<evidence type="ECO:0000313" key="6">
    <source>
        <dbReference type="EMBL" id="NNF08606.1"/>
    </source>
</evidence>
<dbReference type="SMART" id="SM00060">
    <property type="entry name" value="FN3"/>
    <property type="match status" value="2"/>
</dbReference>
<sequence>MKFSGEAPLSFKTSLSALILTAYAIVGAASYTLADPVSYWDLSPLNAGGQLTLFNSDTYDGENGVPVRSLDMNNDGRDEVVVSGIRGDGPQKGPFRDSAGEVHIVFWSEPELDGYIDFREPHPSVIEVLGAQEEEYLGICVAPGDFDNNGSEDLVIGAFGADAPGRVNAGRVYILFGYASMTGGATIDLSQGLPFNMTSITGGAADDRLGVWADSGDLNNDGHLDIVIGADRADAPPIGREQAGKAVIVYGPIPIGVEIDLATWPGPITEIWGIDAEDHLGATVACGDYDGDGIDDAAIAAASHDMSRNVYDSGGSGDGPPGFSRDDAGETWVVFGDPNLPATIDLASPPLGVSTSVFYGRLKFARTGEELATADVNGDQIDDLLIGSLTTSGPPDDYRLNAGEGYVFYGGPGLRGIAEDLKTSTYPRTTIYGTRGSIATDSFTAGDVNGDGFDDLMVGLPCESGPNDRGAGVIMVVYGGANLPNEIDLKTPPPGTTLIEGVDFDDNTAYWAASGDVNGDGFVDVIVNSMTADSWRNSRPVAGEVRVVSGAWLTQHPEPPKNLKVTDNLEDQRISFSWDPSPTPGVTNYLVEWEALDIGPGGSLLVPGTETSCSVEALPNRSPCRFKVRAVMNGLPSRPSPAIVATPGSIPTPENLTLSVVDKNTVQVNWDSISEPNFLGYAVYRFTDSNPTPIRITPNLVTDSFFRDDFAPAYEGVSYFVTAFQNNIFESDPGEAERVFTRPAETGTGLLLVNDYDWAKYTDGSFPNFLGDPWEMYDARVMTGDQAFTFWDFREGFANYPSGYVPVGTGPLNPDVLFDHGAIMILANGPDDGQDTRLKEQSELLLEFRAAGGVVIAAGWLLGSYLPANLSKALGVLDWDQPVSVVPTRVMTANYDYLAPSVGPEPVAGAAVFCDVPEFDPSANIRVLYEYDFGEQPPLMHTVMRNNVESDLVLSASPSYLDPISLKSTMNEILLRLGKARFGVGVDEETPTPLLPVSLAYPNPTRGAAFVDFQLERPGKVSAKIFDIRGRILRQYNQELQTSGSGRVVWDGTDERGREVAGGVYFIQVKSQEFTTTRRVLRTR</sequence>
<dbReference type="AlphaFoldDB" id="A0A7Y2EB78"/>
<evidence type="ECO:0000259" key="5">
    <source>
        <dbReference type="PROSITE" id="PS50853"/>
    </source>
</evidence>
<dbReference type="InterPro" id="IPR025965">
    <property type="entry name" value="FlgD/Vpr_Ig-like"/>
</dbReference>
<dbReference type="Gene3D" id="2.130.10.130">
    <property type="entry name" value="Integrin alpha, N-terminal"/>
    <property type="match status" value="3"/>
</dbReference>
<dbReference type="InterPro" id="IPR013517">
    <property type="entry name" value="FG-GAP"/>
</dbReference>
<accession>A0A7Y2EB78</accession>
<reference evidence="6 7" key="1">
    <citation type="submission" date="2020-03" db="EMBL/GenBank/DDBJ databases">
        <title>Metabolic flexibility allows generalist bacteria to become dominant in a frequently disturbed ecosystem.</title>
        <authorList>
            <person name="Chen Y.-J."/>
            <person name="Leung P.M."/>
            <person name="Bay S.K."/>
            <person name="Hugenholtz P."/>
            <person name="Kessler A.J."/>
            <person name="Shelley G."/>
            <person name="Waite D.W."/>
            <person name="Cook P.L."/>
            <person name="Greening C."/>
        </authorList>
    </citation>
    <scope>NUCLEOTIDE SEQUENCE [LARGE SCALE GENOMIC DNA]</scope>
    <source>
        <strain evidence="6">SS_bin_28</strain>
    </source>
</reference>
<keyword evidence="1" id="KW-0732">Signal</keyword>
<dbReference type="SUPFAM" id="SSF49265">
    <property type="entry name" value="Fibronectin type III"/>
    <property type="match status" value="1"/>
</dbReference>
<name>A0A7Y2EB78_UNCEI</name>
<evidence type="ECO:0000256" key="4">
    <source>
        <dbReference type="ARBA" id="ARBA00023180"/>
    </source>
</evidence>
<dbReference type="SUPFAM" id="SSF69318">
    <property type="entry name" value="Integrin alpha N-terminal domain"/>
    <property type="match status" value="1"/>
</dbReference>
<dbReference type="Gene3D" id="2.60.40.4070">
    <property type="match status" value="1"/>
</dbReference>
<organism evidence="6 7">
    <name type="scientific">Eiseniibacteriota bacterium</name>
    <dbReference type="NCBI Taxonomy" id="2212470"/>
    <lineage>
        <taxon>Bacteria</taxon>
        <taxon>Candidatus Eiseniibacteriota</taxon>
    </lineage>
</organism>
<evidence type="ECO:0000256" key="2">
    <source>
        <dbReference type="ARBA" id="ARBA00022737"/>
    </source>
</evidence>
<evidence type="ECO:0000256" key="3">
    <source>
        <dbReference type="ARBA" id="ARBA00022801"/>
    </source>
</evidence>
<protein>
    <submittedName>
        <fullName evidence="6">T9SS type A sorting domain-containing protein</fullName>
    </submittedName>
</protein>
<proteinExistence type="predicted"/>